<gene>
    <name evidence="1" type="ORF">EXB24</name>
</gene>
<protein>
    <submittedName>
        <fullName evidence="1">Uncharacterized protein</fullName>
    </submittedName>
</protein>
<proteinExistence type="predicted"/>
<organism evidence="1">
    <name type="scientific">Pseudomonas aeruginosa</name>
    <dbReference type="NCBI Taxonomy" id="287"/>
    <lineage>
        <taxon>Bacteria</taxon>
        <taxon>Pseudomonadati</taxon>
        <taxon>Pseudomonadota</taxon>
        <taxon>Gammaproteobacteria</taxon>
        <taxon>Pseudomonadales</taxon>
        <taxon>Pseudomonadaceae</taxon>
        <taxon>Pseudomonas</taxon>
    </lineage>
</organism>
<accession>Q1W4W2</accession>
<evidence type="ECO:0000313" key="1">
    <source>
        <dbReference type="EMBL" id="ABD94711.1"/>
    </source>
</evidence>
<dbReference type="EMBL" id="DQ437743">
    <property type="protein sequence ID" value="ABD94711.1"/>
    <property type="molecule type" value="Genomic_DNA"/>
</dbReference>
<reference evidence="1" key="1">
    <citation type="journal article" date="2006" name="J. Bacteriol.">
        <title>Acquisition and evolution of the exoU locus in Pseudomonas aeruginosa.</title>
        <authorList>
            <person name="Kulasekara B.R."/>
            <person name="Kulasekara H.D."/>
            <person name="Wolfgang M.C."/>
            <person name="Stevens L."/>
            <person name="Frank D.W."/>
            <person name="Lory S."/>
        </authorList>
    </citation>
    <scope>NUCLEOTIDE SEQUENCE</scope>
    <source>
        <strain evidence="1">19660</strain>
    </source>
</reference>
<dbReference type="AlphaFoldDB" id="Q1W4W2"/>
<sequence>MCVLDVQVHAKRGDSRRDLRHQNVLTIRLGAHQVGLFLRMYTVRVQVQREQVWIAAAVEGGLAGSALWIVQLASSRHSVRVVNCLVIEAPFDDGAHNGRPLVMPQQKILGNRGGDFFARKRATIYKGGLREWWL</sequence>
<name>Q1W4W2_PSEAI</name>